<name>A0A0K0DE57_ANGCA</name>
<reference evidence="2" key="2">
    <citation type="submission" date="2017-02" db="UniProtKB">
        <authorList>
            <consortium name="WormBaseParasite"/>
        </authorList>
    </citation>
    <scope>IDENTIFICATION</scope>
</reference>
<protein>
    <submittedName>
        <fullName evidence="2">Uncharacterized protein</fullName>
    </submittedName>
</protein>
<proteinExistence type="predicted"/>
<evidence type="ECO:0000313" key="2">
    <source>
        <dbReference type="WBParaSite" id="ACAC_0000909901-mRNA-1"/>
    </source>
</evidence>
<dbReference type="Proteomes" id="UP000035642">
    <property type="component" value="Unassembled WGS sequence"/>
</dbReference>
<organism evidence="1 2">
    <name type="scientific">Angiostrongylus cantonensis</name>
    <name type="common">Rat lungworm</name>
    <dbReference type="NCBI Taxonomy" id="6313"/>
    <lineage>
        <taxon>Eukaryota</taxon>
        <taxon>Metazoa</taxon>
        <taxon>Ecdysozoa</taxon>
        <taxon>Nematoda</taxon>
        <taxon>Chromadorea</taxon>
        <taxon>Rhabditida</taxon>
        <taxon>Rhabditina</taxon>
        <taxon>Rhabditomorpha</taxon>
        <taxon>Strongyloidea</taxon>
        <taxon>Metastrongylidae</taxon>
        <taxon>Angiostrongylus</taxon>
    </lineage>
</organism>
<sequence length="101" mass="11630">MIQLSELAQAPVILAIRRRPVLVKWHFARHLWLCAIYKEDTLRYAPQPVRIRAVDDAVNAASSCQTDDVECTRLEEQKEASEQLLTKERKGHFAFRAPAIM</sequence>
<keyword evidence="1" id="KW-1185">Reference proteome</keyword>
<evidence type="ECO:0000313" key="1">
    <source>
        <dbReference type="Proteomes" id="UP000035642"/>
    </source>
</evidence>
<dbReference type="WBParaSite" id="ACAC_0000909901-mRNA-1">
    <property type="protein sequence ID" value="ACAC_0000909901-mRNA-1"/>
    <property type="gene ID" value="ACAC_0000909901"/>
</dbReference>
<reference evidence="1" key="1">
    <citation type="submission" date="2012-09" db="EMBL/GenBank/DDBJ databases">
        <authorList>
            <person name="Martin A.A."/>
        </authorList>
    </citation>
    <scope>NUCLEOTIDE SEQUENCE</scope>
</reference>
<accession>A0A0K0DE57</accession>
<dbReference type="AlphaFoldDB" id="A0A0K0DE57"/>